<evidence type="ECO:0000313" key="2">
    <source>
        <dbReference type="EMBL" id="CAJ0586960.1"/>
    </source>
</evidence>
<feature type="non-terminal residue" evidence="2">
    <location>
        <position position="1"/>
    </location>
</feature>
<evidence type="ECO:0000256" key="1">
    <source>
        <dbReference type="SAM" id="Phobius"/>
    </source>
</evidence>
<dbReference type="EMBL" id="CATQJA010002709">
    <property type="protein sequence ID" value="CAJ0586960.1"/>
    <property type="molecule type" value="Genomic_DNA"/>
</dbReference>
<keyword evidence="1" id="KW-1133">Transmembrane helix</keyword>
<gene>
    <name evidence="2" type="ORF">MSPICULIGERA_LOCUS24940</name>
</gene>
<feature type="transmembrane region" description="Helical" evidence="1">
    <location>
        <begin position="80"/>
        <end position="105"/>
    </location>
</feature>
<dbReference type="Proteomes" id="UP001177023">
    <property type="component" value="Unassembled WGS sequence"/>
</dbReference>
<organism evidence="2 3">
    <name type="scientific">Mesorhabditis spiculigera</name>
    <dbReference type="NCBI Taxonomy" id="96644"/>
    <lineage>
        <taxon>Eukaryota</taxon>
        <taxon>Metazoa</taxon>
        <taxon>Ecdysozoa</taxon>
        <taxon>Nematoda</taxon>
        <taxon>Chromadorea</taxon>
        <taxon>Rhabditida</taxon>
        <taxon>Rhabditina</taxon>
        <taxon>Rhabditomorpha</taxon>
        <taxon>Rhabditoidea</taxon>
        <taxon>Rhabditidae</taxon>
        <taxon>Mesorhabditinae</taxon>
        <taxon>Mesorhabditis</taxon>
    </lineage>
</organism>
<protein>
    <submittedName>
        <fullName evidence="2">Uncharacterized protein</fullName>
    </submittedName>
</protein>
<comment type="caution">
    <text evidence="2">The sequence shown here is derived from an EMBL/GenBank/DDBJ whole genome shotgun (WGS) entry which is preliminary data.</text>
</comment>
<keyword evidence="1" id="KW-0812">Transmembrane</keyword>
<name>A0AA36DIF6_9BILA</name>
<sequence>MPYNTTVNRFARTAMRNLEGPQARFIMYIGHSDAANYVADEGERLLLSTLLGATGAPQHIREHQNDFLGLEEGKYVAPTAHLAAVILISALTLALIIGLAIYFVAGRRRLTTARLHWGDPPEQTAEYIERQQNLTDAHKTIIEGNKLDYPGAVKQLRDIWLPNPMRDFEDIYEADCRVPPDTKYKDEATQMQQLEKILKPNPKRVLLRVKQQDGA</sequence>
<reference evidence="2" key="1">
    <citation type="submission" date="2023-06" db="EMBL/GenBank/DDBJ databases">
        <authorList>
            <person name="Delattre M."/>
        </authorList>
    </citation>
    <scope>NUCLEOTIDE SEQUENCE</scope>
    <source>
        <strain evidence="2">AF72</strain>
    </source>
</reference>
<evidence type="ECO:0000313" key="3">
    <source>
        <dbReference type="Proteomes" id="UP001177023"/>
    </source>
</evidence>
<accession>A0AA36DIF6</accession>
<keyword evidence="1" id="KW-0472">Membrane</keyword>
<keyword evidence="3" id="KW-1185">Reference proteome</keyword>
<dbReference type="AlphaFoldDB" id="A0AA36DIF6"/>
<proteinExistence type="predicted"/>